<evidence type="ECO:0000313" key="3">
    <source>
        <dbReference type="EMBL" id="CAL4788686.1"/>
    </source>
</evidence>
<dbReference type="EMBL" id="CAMXCT020002924">
    <property type="protein sequence ID" value="CAL1154749.1"/>
    <property type="molecule type" value="Genomic_DNA"/>
</dbReference>
<reference evidence="2" key="2">
    <citation type="submission" date="2024-04" db="EMBL/GenBank/DDBJ databases">
        <authorList>
            <person name="Chen Y."/>
            <person name="Shah S."/>
            <person name="Dougan E. K."/>
            <person name="Thang M."/>
            <person name="Chan C."/>
        </authorList>
    </citation>
    <scope>NUCLEOTIDE SEQUENCE [LARGE SCALE GENOMIC DNA]</scope>
</reference>
<dbReference type="AlphaFoldDB" id="A0A9P1G565"/>
<sequence>MHPVHKSRSVPLASLVSHPADSPFSGLCSTSISPEKGVYRWCSCLFVSRINSDSNPLLLASHGSGSLSIEQDRIDYKYPTWDGKVGVLGGAFNEFFVKRDIYRKGGEGFVDYEPRFKMLIRKLEKALKESGSQGQIPSELFGWYLLNCYMRMGPSDVANVQGRAESYKLDHVIAALQKMWSGGGLAAKDQESKMKKKNVASLALHADEPYHDDGEVFQCAEEEEEEMLTLELSGAATMYQEALACFLNDPEDKDVLATFEEARKALDQAKTARGFYPTSNPNAPRYNSGMGKGMGLQVAAILMRTRIACDVAKEVILHAIAHRNPRNEKGMARAKCLLRRMLREEKPILASLGISIAEPGSIWQSTGTTPFHVGFAVVESGASDNVIGVDTLQDLANLYEEMGFNISDEFEINRTMHKTFIYGGDHSSQAIGLAHLTVGILCTEIVLNVHIVDGGTPLLLSAKFLYDAKAKIDFRTGEASFGNISDQKNVHSRPQSRQTSFALHHYVWWPRSSGQSCAELCPRRA</sequence>
<dbReference type="EMBL" id="CAMXCT010002924">
    <property type="protein sequence ID" value="CAI4001374.1"/>
    <property type="molecule type" value="Genomic_DNA"/>
</dbReference>
<dbReference type="EMBL" id="CAMXCT030002924">
    <property type="protein sequence ID" value="CAL4788686.1"/>
    <property type="molecule type" value="Genomic_DNA"/>
</dbReference>
<keyword evidence="4" id="KW-1185">Reference proteome</keyword>
<protein>
    <submittedName>
        <fullName evidence="3">CCHC-type domain-containing protein</fullName>
    </submittedName>
</protein>
<reference evidence="1" key="1">
    <citation type="submission" date="2022-10" db="EMBL/GenBank/DDBJ databases">
        <authorList>
            <person name="Chen Y."/>
            <person name="Dougan E. K."/>
            <person name="Chan C."/>
            <person name="Rhodes N."/>
            <person name="Thang M."/>
        </authorList>
    </citation>
    <scope>NUCLEOTIDE SEQUENCE</scope>
</reference>
<comment type="caution">
    <text evidence="1">The sequence shown here is derived from an EMBL/GenBank/DDBJ whole genome shotgun (WGS) entry which is preliminary data.</text>
</comment>
<gene>
    <name evidence="1" type="ORF">C1SCF055_LOCUS27424</name>
</gene>
<organism evidence="1">
    <name type="scientific">Cladocopium goreaui</name>
    <dbReference type="NCBI Taxonomy" id="2562237"/>
    <lineage>
        <taxon>Eukaryota</taxon>
        <taxon>Sar</taxon>
        <taxon>Alveolata</taxon>
        <taxon>Dinophyceae</taxon>
        <taxon>Suessiales</taxon>
        <taxon>Symbiodiniaceae</taxon>
        <taxon>Cladocopium</taxon>
    </lineage>
</organism>
<accession>A0A9P1G565</accession>
<name>A0A9P1G565_9DINO</name>
<evidence type="ECO:0000313" key="2">
    <source>
        <dbReference type="EMBL" id="CAL1154749.1"/>
    </source>
</evidence>
<dbReference type="Proteomes" id="UP001152797">
    <property type="component" value="Unassembled WGS sequence"/>
</dbReference>
<proteinExistence type="predicted"/>
<evidence type="ECO:0000313" key="4">
    <source>
        <dbReference type="Proteomes" id="UP001152797"/>
    </source>
</evidence>
<dbReference type="OrthoDB" id="10684321at2759"/>
<evidence type="ECO:0000313" key="1">
    <source>
        <dbReference type="EMBL" id="CAI4001374.1"/>
    </source>
</evidence>